<accession>A0A556TTS6</accession>
<comment type="caution">
    <text evidence="1">The sequence shown here is derived from an EMBL/GenBank/DDBJ whole genome shotgun (WGS) entry which is preliminary data.</text>
</comment>
<dbReference type="Proteomes" id="UP000319801">
    <property type="component" value="Unassembled WGS sequence"/>
</dbReference>
<reference evidence="1 2" key="1">
    <citation type="journal article" date="2019" name="Genome Biol. Evol.">
        <title>Whole-Genome Sequencing of the Giant Devil Catfish, Bagarius yarrelli.</title>
        <authorList>
            <person name="Jiang W."/>
            <person name="Lv Y."/>
            <person name="Cheng L."/>
            <person name="Yang K."/>
            <person name="Chao B."/>
            <person name="Wang X."/>
            <person name="Li Y."/>
            <person name="Pan X."/>
            <person name="You X."/>
            <person name="Zhang Y."/>
            <person name="Yang J."/>
            <person name="Li J."/>
            <person name="Zhang X."/>
            <person name="Liu S."/>
            <person name="Sun C."/>
            <person name="Yang J."/>
            <person name="Shi Q."/>
        </authorList>
    </citation>
    <scope>NUCLEOTIDE SEQUENCE [LARGE SCALE GENOMIC DNA]</scope>
    <source>
        <strain evidence="1">JWS20170419001</strain>
        <tissue evidence="1">Muscle</tissue>
    </source>
</reference>
<sequence length="201" mass="22628">MNGYPVSSPQVPHNVHSYGVDNQYALGISVPERYCNEISPLDQNFLSQDDAKKVRDDMQSKNRVYTGAQLIAARPKFPKHQPNIHAEYLLLRDTNPSHMQNLLNKPGGGCAVFFTLNSPCVEHCSSPSGSRSIIPGLEMFTTYTGPKAFVFRQIYKHDLEADWESNLRGLNLRIPVYRCESNECVRCITNDDSVHPQCTAQ</sequence>
<organism evidence="1 2">
    <name type="scientific">Bagarius yarrelli</name>
    <name type="common">Goonch</name>
    <name type="synonym">Bagrus yarrelli</name>
    <dbReference type="NCBI Taxonomy" id="175774"/>
    <lineage>
        <taxon>Eukaryota</taxon>
        <taxon>Metazoa</taxon>
        <taxon>Chordata</taxon>
        <taxon>Craniata</taxon>
        <taxon>Vertebrata</taxon>
        <taxon>Euteleostomi</taxon>
        <taxon>Actinopterygii</taxon>
        <taxon>Neopterygii</taxon>
        <taxon>Teleostei</taxon>
        <taxon>Ostariophysi</taxon>
        <taxon>Siluriformes</taxon>
        <taxon>Sisoridae</taxon>
        <taxon>Sisorinae</taxon>
        <taxon>Bagarius</taxon>
    </lineage>
</organism>
<evidence type="ECO:0000313" key="1">
    <source>
        <dbReference type="EMBL" id="TSK67201.1"/>
    </source>
</evidence>
<gene>
    <name evidence="1" type="ORF">Baya_5178</name>
</gene>
<dbReference type="EMBL" id="VCAZ01000018">
    <property type="protein sequence ID" value="TSK67201.1"/>
    <property type="molecule type" value="Genomic_DNA"/>
</dbReference>
<dbReference type="InterPro" id="IPR040958">
    <property type="entry name" value="SNAD1"/>
</dbReference>
<dbReference type="Pfam" id="PF18744">
    <property type="entry name" value="SNAD1"/>
    <property type="match status" value="1"/>
</dbReference>
<proteinExistence type="predicted"/>
<keyword evidence="2" id="KW-1185">Reference proteome</keyword>
<dbReference type="OrthoDB" id="8554583at2759"/>
<evidence type="ECO:0000313" key="2">
    <source>
        <dbReference type="Proteomes" id="UP000319801"/>
    </source>
</evidence>
<protein>
    <submittedName>
        <fullName evidence="1">Uncharacterized protein</fullName>
    </submittedName>
</protein>
<dbReference type="AlphaFoldDB" id="A0A556TTS6"/>
<name>A0A556TTS6_BAGYA</name>